<feature type="chain" id="PRO_5040988604" evidence="1">
    <location>
        <begin position="21"/>
        <end position="416"/>
    </location>
</feature>
<accession>A0A9W8B2D7</accession>
<evidence type="ECO:0000313" key="3">
    <source>
        <dbReference type="Proteomes" id="UP001151582"/>
    </source>
</evidence>
<dbReference type="AlphaFoldDB" id="A0A9W8B2D7"/>
<gene>
    <name evidence="2" type="ORF">H4R34_005725</name>
</gene>
<organism evidence="2 3">
    <name type="scientific">Dimargaris verticillata</name>
    <dbReference type="NCBI Taxonomy" id="2761393"/>
    <lineage>
        <taxon>Eukaryota</taxon>
        <taxon>Fungi</taxon>
        <taxon>Fungi incertae sedis</taxon>
        <taxon>Zoopagomycota</taxon>
        <taxon>Kickxellomycotina</taxon>
        <taxon>Dimargaritomycetes</taxon>
        <taxon>Dimargaritales</taxon>
        <taxon>Dimargaritaceae</taxon>
        <taxon>Dimargaris</taxon>
    </lineage>
</organism>
<feature type="signal peptide" evidence="1">
    <location>
        <begin position="1"/>
        <end position="20"/>
    </location>
</feature>
<sequence length="416" mass="47800">MARISILLLATVVAASLANAVPMPGGNDNTADPELLDGIELREFLSAGPTAGAGLPLTRLPNVITKSHDNRDMVIKMREYLSLPNKRERADLAGLRTLLDGAQFEFRDMVYRFRHWINSDSDTQLSEKLKYPDLFQDYERKKVSKDLYDTLWYDGPYRTQLINLNEITHGLFRLGEQPDIRDVLANVEALFAALKSEKLPENFKFIGGLPREGEHFEPDFWPQMVDDAQKTRDYHVFLHQFWVEFVCDGNDDKLRYYLTNMLVFNVIPLIISQVLHRKKVDALNLAHKIMQLDGFTNFVKAARFEAHPGYAPNYFEFIMIYAMQQYPSSAEFLHKKILKVTKIDAQFIGECLVLVPDAYHSGNLQAEIGSQSLENLSEDQQKKVRCHQILLKYMRNVNLGSELAMHVDSFFMKSNV</sequence>
<reference evidence="2" key="1">
    <citation type="submission" date="2022-07" db="EMBL/GenBank/DDBJ databases">
        <title>Phylogenomic reconstructions and comparative analyses of Kickxellomycotina fungi.</title>
        <authorList>
            <person name="Reynolds N.K."/>
            <person name="Stajich J.E."/>
            <person name="Barry K."/>
            <person name="Grigoriev I.V."/>
            <person name="Crous P."/>
            <person name="Smith M.E."/>
        </authorList>
    </citation>
    <scope>NUCLEOTIDE SEQUENCE</scope>
    <source>
        <strain evidence="2">RSA 567</strain>
    </source>
</reference>
<comment type="caution">
    <text evidence="2">The sequence shown here is derived from an EMBL/GenBank/DDBJ whole genome shotgun (WGS) entry which is preliminary data.</text>
</comment>
<evidence type="ECO:0000313" key="2">
    <source>
        <dbReference type="EMBL" id="KAJ1971495.1"/>
    </source>
</evidence>
<proteinExistence type="predicted"/>
<keyword evidence="3" id="KW-1185">Reference proteome</keyword>
<keyword evidence="1" id="KW-0732">Signal</keyword>
<dbReference type="Proteomes" id="UP001151582">
    <property type="component" value="Unassembled WGS sequence"/>
</dbReference>
<name>A0A9W8B2D7_9FUNG</name>
<dbReference type="EMBL" id="JANBQB010001355">
    <property type="protein sequence ID" value="KAJ1971495.1"/>
    <property type="molecule type" value="Genomic_DNA"/>
</dbReference>
<protein>
    <submittedName>
        <fullName evidence="2">Uncharacterized protein</fullName>
    </submittedName>
</protein>
<evidence type="ECO:0000256" key="1">
    <source>
        <dbReference type="SAM" id="SignalP"/>
    </source>
</evidence>